<evidence type="ECO:0000313" key="1">
    <source>
        <dbReference type="EMBL" id="CAI9103194.1"/>
    </source>
</evidence>
<dbReference type="AlphaFoldDB" id="A0AAV1D891"/>
<evidence type="ECO:0000313" key="2">
    <source>
        <dbReference type="Proteomes" id="UP001161247"/>
    </source>
</evidence>
<sequence length="186" mass="21878">MVEAIVEAKETNPVDHVESAITTIIREFENRTNHEARLVKDATANRQEELTDIEKLTTEYIFGRESPADDDEQVVFALENYCNLTWKHFMDMKPGQWILNDVLDAWCVRMNNLEYYKRRSPNKGRDYVYFSTWSYHICSNAQKLLFPRSQDDFNSGIDLELRCNSIERRSLSTARLIFLENLLISI</sequence>
<dbReference type="EMBL" id="OX459121">
    <property type="protein sequence ID" value="CAI9103194.1"/>
    <property type="molecule type" value="Genomic_DNA"/>
</dbReference>
<accession>A0AAV1D891</accession>
<gene>
    <name evidence="1" type="ORF">OLC1_LOCUS12408</name>
</gene>
<organism evidence="1 2">
    <name type="scientific">Oldenlandia corymbosa var. corymbosa</name>
    <dbReference type="NCBI Taxonomy" id="529605"/>
    <lineage>
        <taxon>Eukaryota</taxon>
        <taxon>Viridiplantae</taxon>
        <taxon>Streptophyta</taxon>
        <taxon>Embryophyta</taxon>
        <taxon>Tracheophyta</taxon>
        <taxon>Spermatophyta</taxon>
        <taxon>Magnoliopsida</taxon>
        <taxon>eudicotyledons</taxon>
        <taxon>Gunneridae</taxon>
        <taxon>Pentapetalae</taxon>
        <taxon>asterids</taxon>
        <taxon>lamiids</taxon>
        <taxon>Gentianales</taxon>
        <taxon>Rubiaceae</taxon>
        <taxon>Rubioideae</taxon>
        <taxon>Spermacoceae</taxon>
        <taxon>Hedyotis-Oldenlandia complex</taxon>
        <taxon>Oldenlandia</taxon>
    </lineage>
</organism>
<dbReference type="Proteomes" id="UP001161247">
    <property type="component" value="Chromosome 4"/>
</dbReference>
<name>A0AAV1D891_OLDCO</name>
<keyword evidence="2" id="KW-1185">Reference proteome</keyword>
<protein>
    <submittedName>
        <fullName evidence="1">OLC1v1001640C1</fullName>
    </submittedName>
</protein>
<proteinExistence type="predicted"/>
<reference evidence="1" key="1">
    <citation type="submission" date="2023-03" db="EMBL/GenBank/DDBJ databases">
        <authorList>
            <person name="Julca I."/>
        </authorList>
    </citation>
    <scope>NUCLEOTIDE SEQUENCE</scope>
</reference>